<dbReference type="AlphaFoldDB" id="A0A645BMP5"/>
<evidence type="ECO:0000313" key="1">
    <source>
        <dbReference type="EMBL" id="MPM63064.1"/>
    </source>
</evidence>
<comment type="caution">
    <text evidence="1">The sequence shown here is derived from an EMBL/GenBank/DDBJ whole genome shotgun (WGS) entry which is preliminary data.</text>
</comment>
<reference evidence="1" key="1">
    <citation type="submission" date="2019-08" db="EMBL/GenBank/DDBJ databases">
        <authorList>
            <person name="Kucharzyk K."/>
            <person name="Murdoch R.W."/>
            <person name="Higgins S."/>
            <person name="Loffler F."/>
        </authorList>
    </citation>
    <scope>NUCLEOTIDE SEQUENCE</scope>
</reference>
<proteinExistence type="predicted"/>
<gene>
    <name evidence="1" type="ORF">SDC9_109942</name>
</gene>
<sequence length="104" mass="12433">MIVDGFNLFFGTRNEIFRFVRIEFQDTSHLYFHELENILFGHLTNERRIKGSQPIINVRAGSIHVFGLFKLLILIYTLFDEYLFERCKVQTLLQLVFVNLQFET</sequence>
<organism evidence="1">
    <name type="scientific">bioreactor metagenome</name>
    <dbReference type="NCBI Taxonomy" id="1076179"/>
    <lineage>
        <taxon>unclassified sequences</taxon>
        <taxon>metagenomes</taxon>
        <taxon>ecological metagenomes</taxon>
    </lineage>
</organism>
<protein>
    <submittedName>
        <fullName evidence="1">Uncharacterized protein</fullName>
    </submittedName>
</protein>
<accession>A0A645BMP5</accession>
<name>A0A645BMP5_9ZZZZ</name>
<dbReference type="EMBL" id="VSSQ01019195">
    <property type="protein sequence ID" value="MPM63064.1"/>
    <property type="molecule type" value="Genomic_DNA"/>
</dbReference>